<dbReference type="InterPro" id="IPR017871">
    <property type="entry name" value="ABC_transporter-like_CS"/>
</dbReference>
<comment type="subcellular location">
    <subcellularLocation>
        <location evidence="1">Membrane</location>
        <topology evidence="1">Multi-pass membrane protein</topology>
    </subcellularLocation>
</comment>
<dbReference type="CDD" id="cd03244">
    <property type="entry name" value="ABCC_MRP_domain2"/>
    <property type="match status" value="1"/>
</dbReference>
<dbReference type="Pfam" id="PF00005">
    <property type="entry name" value="ABC_tran"/>
    <property type="match status" value="2"/>
</dbReference>
<feature type="compositionally biased region" description="Polar residues" evidence="8">
    <location>
        <begin position="769"/>
        <end position="785"/>
    </location>
</feature>
<dbReference type="Gene3D" id="1.20.1560.10">
    <property type="entry name" value="ABC transporter type 1, transmembrane domain"/>
    <property type="match status" value="2"/>
</dbReference>
<dbReference type="InterPro" id="IPR011527">
    <property type="entry name" value="ABC1_TM_dom"/>
</dbReference>
<name>A0ABQ9XP63_9EUKA</name>
<feature type="compositionally biased region" description="Pro residues" evidence="8">
    <location>
        <begin position="484"/>
        <end position="493"/>
    </location>
</feature>
<feature type="transmembrane region" description="Helical" evidence="9">
    <location>
        <begin position="136"/>
        <end position="156"/>
    </location>
</feature>
<feature type="transmembrane region" description="Helical" evidence="9">
    <location>
        <begin position="240"/>
        <end position="260"/>
    </location>
</feature>
<evidence type="ECO:0000256" key="4">
    <source>
        <dbReference type="ARBA" id="ARBA00022741"/>
    </source>
</evidence>
<evidence type="ECO:0000259" key="10">
    <source>
        <dbReference type="PROSITE" id="PS50893"/>
    </source>
</evidence>
<accession>A0ABQ9XP63</accession>
<dbReference type="EMBL" id="JARBJD010000081">
    <property type="protein sequence ID" value="KAK2954208.1"/>
    <property type="molecule type" value="Genomic_DNA"/>
</dbReference>
<feature type="transmembrane region" description="Helical" evidence="9">
    <location>
        <begin position="1074"/>
        <end position="1094"/>
    </location>
</feature>
<dbReference type="SMART" id="SM00382">
    <property type="entry name" value="AAA"/>
    <property type="match status" value="2"/>
</dbReference>
<sequence>MTYTSSSPKSIPRENLEDKHPFILNLFFCFFCPFICRRTPIRTHDIPSISENDKTLLRYSVFEKRWTPIVESFMNSHPKPKKLPPLFRTLIRSSMSLTMVAGVISVFLSPVFNMMIPWLSKLALTASTQKLADPTVPIPLVPCILMFVFPTLQQLLESFGYRHMFHLASQVRSTVAFALYSKLFKLNIGAGSALDTGKLQTLLTSDCAMIGDQFQLIAQALTFPVVFTGPLVFLLVSWGWVALIALGVWLVFIPFQLWLAKGITHQSKNYLAVNDRRNKMQSEVLQGIRTVKVSGMEEIFFKKLMAIREEQVGHVSRYIFLVQASHGMFRTLPQLINLATMTTLVVVGKVSQKDFARDVQSYTGYLFQMTSPASWLPNVVQGLALMRVSMKRIGSFLAIGEIREEEREECENDENAVEIAEGEFAWPAAPVVMERKEEIKRRKKAAAKKAKEDAKMEKKRKSQESHKTPKELSPIAKQDTETPKIPPSNPAPSPNSSNTTSSVANKTVLWNLNLTIPKHKLTMVVGEVGSGKSSLGGILTKEIVKTKGTVRQTGQVVFCPQSAWIMNGTVRENILMGREMDEREYEETLRVCSLQKDLKTFAAGDETAIGEKGVNMSGGQKARIQLARAVYKCSDMIVLDDPLSAVDAEVGRFVMNECICGALKGKTVVLMTNEKAILKRADVVVVMKEGRVAGRGSYWELREGGLLEGVEMEEEKEEMEKGETAGEMKTEREDETRPQPDQRGEEEEKQPELPTDDEKTVNSNPPPNTSQHLPTINTPPSLSKQAESKTAKQIVSTEEHITGAVPFAVYWYYLRNALHPILLPLFFVMLLSVSFIITFSQYWVGVIGSSSSWGWLTYSDKFFAWGVQTVIMIVVAVFRALMGLHAGRRGPHNIHAKLLHSILSAPTAFFDTTPLGRIVSRLTSDLALMDQFLYPFLVFTLIVVMNLVGQTAIVMIDTPIFGAVGGTALVLFGVLLVVYIRAARELQRIELISRSPVVAHFSETLFGSGLSTIRAFQQEDEWKQRFASKLDAWGARFVLFKTGSKWASLMSAFVSSFFFAGVSFIGWYAMEPSVYSVAITAAMNFAFMSNNVVLNSVDLEARMASLQRIKFYTQNIPQEKSRVESEGIRPNTAHSTQTVPSDWPANGSVIFENVSFRYRPGLPLVLRNVSFEIEGGQKIGVCGRTGAGKSSLIFVLFRLVELNPKLEPLHLDSQTGLPVEPDSSAVEANGGRVVVDGVDLSEVDLLRVRKSFAIIPQDPTLFTGTIRSNMDMGGEKTDERIWEVLEMVEMKDVVSGLEGGLDWEVREGGRNLSTGQRQLLCFGRAILNERKVIVMDEATASVDGETDGKIQRTIREHCKDKTVIVIAHRLNTIMDSDRILVMDNGTVAEFDTPATLKANPDSALNALLHSHQ</sequence>
<dbReference type="PROSITE" id="PS00211">
    <property type="entry name" value="ABC_TRANSPORTER_1"/>
    <property type="match status" value="1"/>
</dbReference>
<evidence type="ECO:0000256" key="5">
    <source>
        <dbReference type="ARBA" id="ARBA00022840"/>
    </source>
</evidence>
<dbReference type="InterPro" id="IPR036640">
    <property type="entry name" value="ABC1_TM_sf"/>
</dbReference>
<feature type="transmembrane region" description="Helical" evidence="9">
    <location>
        <begin position="960"/>
        <end position="980"/>
    </location>
</feature>
<feature type="domain" description="ABC transporter" evidence="10">
    <location>
        <begin position="494"/>
        <end position="714"/>
    </location>
</feature>
<dbReference type="CDD" id="cd18580">
    <property type="entry name" value="ABC_6TM_ABCC_D2"/>
    <property type="match status" value="1"/>
</dbReference>
<dbReference type="Pfam" id="PF00664">
    <property type="entry name" value="ABC_membrane"/>
    <property type="match status" value="2"/>
</dbReference>
<evidence type="ECO:0000256" key="8">
    <source>
        <dbReference type="SAM" id="MobiDB-lite"/>
    </source>
</evidence>
<comment type="caution">
    <text evidence="12">The sequence shown here is derived from an EMBL/GenBank/DDBJ whole genome shotgun (WGS) entry which is preliminary data.</text>
</comment>
<feature type="domain" description="ABC transmembrane type-1" evidence="11">
    <location>
        <begin position="821"/>
        <end position="1101"/>
    </location>
</feature>
<dbReference type="InterPro" id="IPR003439">
    <property type="entry name" value="ABC_transporter-like_ATP-bd"/>
</dbReference>
<dbReference type="PROSITE" id="PS50929">
    <property type="entry name" value="ABC_TM1F"/>
    <property type="match status" value="2"/>
</dbReference>
<organism evidence="12 13">
    <name type="scientific">Blattamonas nauphoetae</name>
    <dbReference type="NCBI Taxonomy" id="2049346"/>
    <lineage>
        <taxon>Eukaryota</taxon>
        <taxon>Metamonada</taxon>
        <taxon>Preaxostyla</taxon>
        <taxon>Oxymonadida</taxon>
        <taxon>Blattamonas</taxon>
    </lineage>
</organism>
<dbReference type="CDD" id="cd03250">
    <property type="entry name" value="ABCC_MRP_domain1"/>
    <property type="match status" value="1"/>
</dbReference>
<dbReference type="SUPFAM" id="SSF52540">
    <property type="entry name" value="P-loop containing nucleoside triphosphate hydrolases"/>
    <property type="match status" value="2"/>
</dbReference>
<evidence type="ECO:0000256" key="7">
    <source>
        <dbReference type="ARBA" id="ARBA00023136"/>
    </source>
</evidence>
<evidence type="ECO:0000256" key="3">
    <source>
        <dbReference type="ARBA" id="ARBA00022692"/>
    </source>
</evidence>
<gene>
    <name evidence="12" type="ORF">BLNAU_10863</name>
</gene>
<feature type="transmembrane region" description="Helical" evidence="9">
    <location>
        <begin position="862"/>
        <end position="882"/>
    </location>
</feature>
<evidence type="ECO:0000313" key="13">
    <source>
        <dbReference type="Proteomes" id="UP001281761"/>
    </source>
</evidence>
<feature type="transmembrane region" description="Helical" evidence="9">
    <location>
        <begin position="1046"/>
        <end position="1068"/>
    </location>
</feature>
<dbReference type="Gene3D" id="3.40.50.300">
    <property type="entry name" value="P-loop containing nucleotide triphosphate hydrolases"/>
    <property type="match status" value="2"/>
</dbReference>
<feature type="transmembrane region" description="Helical" evidence="9">
    <location>
        <begin position="821"/>
        <end position="842"/>
    </location>
</feature>
<keyword evidence="5" id="KW-0067">ATP-binding</keyword>
<dbReference type="InterPro" id="IPR044726">
    <property type="entry name" value="ABCC_6TM_D2"/>
</dbReference>
<dbReference type="InterPro" id="IPR027417">
    <property type="entry name" value="P-loop_NTPase"/>
</dbReference>
<dbReference type="PROSITE" id="PS50893">
    <property type="entry name" value="ABC_TRANSPORTER_2"/>
    <property type="match status" value="2"/>
</dbReference>
<dbReference type="Proteomes" id="UP001281761">
    <property type="component" value="Unassembled WGS sequence"/>
</dbReference>
<feature type="transmembrane region" description="Helical" evidence="9">
    <location>
        <begin position="97"/>
        <end position="116"/>
    </location>
</feature>
<dbReference type="InterPro" id="IPR003593">
    <property type="entry name" value="AAA+_ATPase"/>
</dbReference>
<keyword evidence="3 9" id="KW-0812">Transmembrane</keyword>
<feature type="region of interest" description="Disordered" evidence="8">
    <location>
        <begin position="709"/>
        <end position="791"/>
    </location>
</feature>
<feature type="region of interest" description="Disordered" evidence="8">
    <location>
        <begin position="440"/>
        <end position="502"/>
    </location>
</feature>
<keyword evidence="6 9" id="KW-1133">Transmembrane helix</keyword>
<evidence type="ECO:0000256" key="6">
    <source>
        <dbReference type="ARBA" id="ARBA00022989"/>
    </source>
</evidence>
<dbReference type="PANTHER" id="PTHR24223">
    <property type="entry name" value="ATP-BINDING CASSETTE SUB-FAMILY C"/>
    <property type="match status" value="1"/>
</dbReference>
<keyword evidence="2" id="KW-0813">Transport</keyword>
<feature type="domain" description="ABC transporter" evidence="10">
    <location>
        <begin position="1149"/>
        <end position="1409"/>
    </location>
</feature>
<feature type="domain" description="ABC transmembrane type-1" evidence="11">
    <location>
        <begin position="100"/>
        <end position="385"/>
    </location>
</feature>
<feature type="transmembrane region" description="Helical" evidence="9">
    <location>
        <begin position="932"/>
        <end position="954"/>
    </location>
</feature>
<evidence type="ECO:0000259" key="11">
    <source>
        <dbReference type="PROSITE" id="PS50929"/>
    </source>
</evidence>
<keyword evidence="13" id="KW-1185">Reference proteome</keyword>
<reference evidence="12 13" key="1">
    <citation type="journal article" date="2022" name="bioRxiv">
        <title>Genomics of Preaxostyla Flagellates Illuminates Evolutionary Transitions and the Path Towards Mitochondrial Loss.</title>
        <authorList>
            <person name="Novak L.V.F."/>
            <person name="Treitli S.C."/>
            <person name="Pyrih J."/>
            <person name="Halakuc P."/>
            <person name="Pipaliya S.V."/>
            <person name="Vacek V."/>
            <person name="Brzon O."/>
            <person name="Soukal P."/>
            <person name="Eme L."/>
            <person name="Dacks J.B."/>
            <person name="Karnkowska A."/>
            <person name="Elias M."/>
            <person name="Hampl V."/>
        </authorList>
    </citation>
    <scope>NUCLEOTIDE SEQUENCE [LARGE SCALE GENOMIC DNA]</scope>
    <source>
        <strain evidence="12">NAU3</strain>
        <tissue evidence="12">Gut</tissue>
    </source>
</reference>
<dbReference type="InterPro" id="IPR050173">
    <property type="entry name" value="ABC_transporter_C-like"/>
</dbReference>
<feature type="compositionally biased region" description="Basic and acidic residues" evidence="8">
    <location>
        <begin position="718"/>
        <end position="743"/>
    </location>
</feature>
<evidence type="ECO:0000256" key="2">
    <source>
        <dbReference type="ARBA" id="ARBA00022448"/>
    </source>
</evidence>
<dbReference type="SUPFAM" id="SSF90123">
    <property type="entry name" value="ABC transporter transmembrane region"/>
    <property type="match status" value="2"/>
</dbReference>
<evidence type="ECO:0000313" key="12">
    <source>
        <dbReference type="EMBL" id="KAK2954208.1"/>
    </source>
</evidence>
<keyword evidence="7 9" id="KW-0472">Membrane</keyword>
<feature type="compositionally biased region" description="Basic and acidic residues" evidence="8">
    <location>
        <begin position="449"/>
        <end position="470"/>
    </location>
</feature>
<evidence type="ECO:0000256" key="9">
    <source>
        <dbReference type="SAM" id="Phobius"/>
    </source>
</evidence>
<proteinExistence type="predicted"/>
<protein>
    <submittedName>
        <fullName evidence="12">Multidrug resistance-associated protein</fullName>
    </submittedName>
</protein>
<keyword evidence="4" id="KW-0547">Nucleotide-binding</keyword>
<evidence type="ECO:0000256" key="1">
    <source>
        <dbReference type="ARBA" id="ARBA00004141"/>
    </source>
</evidence>